<feature type="compositionally biased region" description="Low complexity" evidence="1">
    <location>
        <begin position="42"/>
        <end position="71"/>
    </location>
</feature>
<accession>A0A397U9G0</accession>
<dbReference type="EMBL" id="QKWP01002331">
    <property type="protein sequence ID" value="RIB03746.1"/>
    <property type="molecule type" value="Genomic_DNA"/>
</dbReference>
<keyword evidence="3" id="KW-1185">Reference proteome</keyword>
<feature type="compositionally biased region" description="Polar residues" evidence="1">
    <location>
        <begin position="11"/>
        <end position="23"/>
    </location>
</feature>
<evidence type="ECO:0000313" key="3">
    <source>
        <dbReference type="Proteomes" id="UP000266673"/>
    </source>
</evidence>
<name>A0A397U9G0_9GLOM</name>
<sequence length="202" mass="22298">MKIYEPKLKPQQPSKGKLNSLSKQPPLKLDRQKPNSLSEQTSLLPQASRSSSSSLLPQASRSPSRSPLSSLPLPLISSPSLPSTSILLLPPTPPTPSVISSSWSNETYPDAPLFGGDEVKLSNGKTVRETIFPIYEQADSSIKETRHINSLEDASCMLKSWYQEDDLFSCNFELSMKNFIRKLVERIISLLGSRAFGSAHNQ</sequence>
<organism evidence="2 3">
    <name type="scientific">Gigaspora rosea</name>
    <dbReference type="NCBI Taxonomy" id="44941"/>
    <lineage>
        <taxon>Eukaryota</taxon>
        <taxon>Fungi</taxon>
        <taxon>Fungi incertae sedis</taxon>
        <taxon>Mucoromycota</taxon>
        <taxon>Glomeromycotina</taxon>
        <taxon>Glomeromycetes</taxon>
        <taxon>Diversisporales</taxon>
        <taxon>Gigasporaceae</taxon>
        <taxon>Gigaspora</taxon>
    </lineage>
</organism>
<gene>
    <name evidence="2" type="ORF">C2G38_2122339</name>
</gene>
<proteinExistence type="predicted"/>
<dbReference type="AlphaFoldDB" id="A0A397U9G0"/>
<dbReference type="OrthoDB" id="10561875at2759"/>
<comment type="caution">
    <text evidence="2">The sequence shown here is derived from an EMBL/GenBank/DDBJ whole genome shotgun (WGS) entry which is preliminary data.</text>
</comment>
<evidence type="ECO:0000256" key="1">
    <source>
        <dbReference type="SAM" id="MobiDB-lite"/>
    </source>
</evidence>
<evidence type="ECO:0000313" key="2">
    <source>
        <dbReference type="EMBL" id="RIB03746.1"/>
    </source>
</evidence>
<reference evidence="2 3" key="1">
    <citation type="submission" date="2018-06" db="EMBL/GenBank/DDBJ databases">
        <title>Comparative genomics reveals the genomic features of Rhizophagus irregularis, R. cerebriforme, R. diaphanum and Gigaspora rosea, and their symbiotic lifestyle signature.</title>
        <authorList>
            <person name="Morin E."/>
            <person name="San Clemente H."/>
            <person name="Chen E.C.H."/>
            <person name="De La Providencia I."/>
            <person name="Hainaut M."/>
            <person name="Kuo A."/>
            <person name="Kohler A."/>
            <person name="Murat C."/>
            <person name="Tang N."/>
            <person name="Roy S."/>
            <person name="Loubradou J."/>
            <person name="Henrissat B."/>
            <person name="Grigoriev I.V."/>
            <person name="Corradi N."/>
            <person name="Roux C."/>
            <person name="Martin F.M."/>
        </authorList>
    </citation>
    <scope>NUCLEOTIDE SEQUENCE [LARGE SCALE GENOMIC DNA]</scope>
    <source>
        <strain evidence="2 3">DAOM 194757</strain>
    </source>
</reference>
<dbReference type="Proteomes" id="UP000266673">
    <property type="component" value="Unassembled WGS sequence"/>
</dbReference>
<protein>
    <submittedName>
        <fullName evidence="2">Uncharacterized protein</fullName>
    </submittedName>
</protein>
<feature type="region of interest" description="Disordered" evidence="1">
    <location>
        <begin position="1"/>
        <end position="71"/>
    </location>
</feature>